<protein>
    <submittedName>
        <fullName evidence="1">Uncharacterized protein</fullName>
    </submittedName>
</protein>
<accession>A0A8T1R3M8</accession>
<comment type="caution">
    <text evidence="1">The sequence shown here is derived from an EMBL/GenBank/DDBJ whole genome shotgun (WGS) entry which is preliminary data.</text>
</comment>
<organism evidence="1 2">
    <name type="scientific">Carya illinoinensis</name>
    <name type="common">Pecan</name>
    <dbReference type="NCBI Taxonomy" id="32201"/>
    <lineage>
        <taxon>Eukaryota</taxon>
        <taxon>Viridiplantae</taxon>
        <taxon>Streptophyta</taxon>
        <taxon>Embryophyta</taxon>
        <taxon>Tracheophyta</taxon>
        <taxon>Spermatophyta</taxon>
        <taxon>Magnoliopsida</taxon>
        <taxon>eudicotyledons</taxon>
        <taxon>Gunneridae</taxon>
        <taxon>Pentapetalae</taxon>
        <taxon>rosids</taxon>
        <taxon>fabids</taxon>
        <taxon>Fagales</taxon>
        <taxon>Juglandaceae</taxon>
        <taxon>Carya</taxon>
    </lineage>
</organism>
<dbReference type="AlphaFoldDB" id="A0A8T1R3M8"/>
<evidence type="ECO:0000313" key="1">
    <source>
        <dbReference type="EMBL" id="KAG6660994.1"/>
    </source>
</evidence>
<dbReference type="PANTHER" id="PTHR35754:SF2">
    <property type="entry name" value="ATP SYNTHASE SUBUNIT B"/>
    <property type="match status" value="1"/>
</dbReference>
<name>A0A8T1R3M8_CARIL</name>
<sequence length="83" mass="9427">MFVRIYGPSKAPVMLAKYITEAERKYDGLLKNLDPQLSLNYQKRCEEATKEGGKISGHQLGAWSIPPVIVDEELYRSNLQNSK</sequence>
<dbReference type="OrthoDB" id="511315at2759"/>
<proteinExistence type="predicted"/>
<reference evidence="1" key="1">
    <citation type="submission" date="2020-12" db="EMBL/GenBank/DDBJ databases">
        <title>WGS assembly of Carya illinoinensis cv. Pawnee.</title>
        <authorList>
            <person name="Platts A."/>
            <person name="Shu S."/>
            <person name="Wright S."/>
            <person name="Barry K."/>
            <person name="Edger P."/>
            <person name="Pires J.C."/>
            <person name="Schmutz J."/>
        </authorList>
    </citation>
    <scope>NUCLEOTIDE SEQUENCE</scope>
    <source>
        <tissue evidence="1">Leaf</tissue>
    </source>
</reference>
<evidence type="ECO:0000313" key="2">
    <source>
        <dbReference type="Proteomes" id="UP000811609"/>
    </source>
</evidence>
<dbReference type="EMBL" id="CM031811">
    <property type="protein sequence ID" value="KAG6660994.1"/>
    <property type="molecule type" value="Genomic_DNA"/>
</dbReference>
<dbReference type="Proteomes" id="UP000811609">
    <property type="component" value="Chromosome 3"/>
</dbReference>
<dbReference type="PANTHER" id="PTHR35754">
    <property type="entry name" value="ATP SYNTHASE SUBUNIT B"/>
    <property type="match status" value="1"/>
</dbReference>
<gene>
    <name evidence="1" type="ORF">CIPAW_03G143900</name>
</gene>
<keyword evidence="2" id="KW-1185">Reference proteome</keyword>